<keyword evidence="2" id="KW-1134">Transmembrane beta strand</keyword>
<feature type="domain" description="Outer membrane protein beta-barrel" evidence="7">
    <location>
        <begin position="28"/>
        <end position="188"/>
    </location>
</feature>
<dbReference type="Gene3D" id="2.40.160.20">
    <property type="match status" value="1"/>
</dbReference>
<evidence type="ECO:0000256" key="2">
    <source>
        <dbReference type="ARBA" id="ARBA00022452"/>
    </source>
</evidence>
<dbReference type="InterPro" id="IPR000758">
    <property type="entry name" value="Enterovir_OMP"/>
</dbReference>
<accession>A0AAW3Z323</accession>
<keyword evidence="3" id="KW-0812">Transmembrane</keyword>
<evidence type="ECO:0000256" key="5">
    <source>
        <dbReference type="ARBA" id="ARBA00023136"/>
    </source>
</evidence>
<dbReference type="AlphaFoldDB" id="A0AAW3Z323"/>
<protein>
    <submittedName>
        <fullName evidence="8">Outer membrane beta-barrel protein</fullName>
    </submittedName>
</protein>
<keyword evidence="5" id="KW-0472">Membrane</keyword>
<dbReference type="NCBIfam" id="TIGR01414">
    <property type="entry name" value="autotrans_barl"/>
    <property type="match status" value="1"/>
</dbReference>
<dbReference type="PRINTS" id="PR00316">
    <property type="entry name" value="ENTEROVIROMP"/>
</dbReference>
<dbReference type="RefSeq" id="WP_038240152.1">
    <property type="nucleotide sequence ID" value="NZ_CAWNPE010000001.1"/>
</dbReference>
<keyword evidence="4 6" id="KW-0732">Signal</keyword>
<sequence length="188" mass="20795">MTMKKALLFTLVASGFLYGSLAHANSQTVAIGFAQSKVQDFKHINGVNLHYRYEWDYPISIISSFTYMKGSENATQGNMRNHFDLKYYALMAGPAYRINDYVSVYGLLGFAHTKAHLSGSGVSIQQGHRRVVSYKGDDNSTDFAYGAGVEVNPMPNFSVYAGYEGSAIKNHGTRLDINGFNIGVGYRF</sequence>
<evidence type="ECO:0000256" key="1">
    <source>
        <dbReference type="ARBA" id="ARBA00004571"/>
    </source>
</evidence>
<evidence type="ECO:0000313" key="8">
    <source>
        <dbReference type="EMBL" id="MBD2802753.1"/>
    </source>
</evidence>
<dbReference type="PANTHER" id="PTHR35892:SF2">
    <property type="entry name" value="OUTER MEMBRANE PROTEIN PAGN"/>
    <property type="match status" value="1"/>
</dbReference>
<comment type="subcellular location">
    <subcellularLocation>
        <location evidence="1">Cell outer membrane</location>
        <topology evidence="1">Multi-pass membrane protein</topology>
    </subcellularLocation>
</comment>
<evidence type="ECO:0000256" key="4">
    <source>
        <dbReference type="ARBA" id="ARBA00022729"/>
    </source>
</evidence>
<dbReference type="Proteomes" id="UP001193920">
    <property type="component" value="Unassembled WGS sequence"/>
</dbReference>
<dbReference type="PROSITE" id="PS00695">
    <property type="entry name" value="ENT_VIR_OMP_2"/>
    <property type="match status" value="1"/>
</dbReference>
<name>A0AAW3Z323_9GAMM</name>
<dbReference type="Pfam" id="PF13505">
    <property type="entry name" value="OMP_b-brl"/>
    <property type="match status" value="1"/>
</dbReference>
<evidence type="ECO:0000259" key="7">
    <source>
        <dbReference type="Pfam" id="PF13505"/>
    </source>
</evidence>
<dbReference type="InterPro" id="IPR051723">
    <property type="entry name" value="Bact_OM_Invasion-Related"/>
</dbReference>
<comment type="caution">
    <text evidence="8">The sequence shown here is derived from an EMBL/GenBank/DDBJ whole genome shotgun (WGS) entry which is preliminary data.</text>
</comment>
<dbReference type="SUPFAM" id="SSF56925">
    <property type="entry name" value="OMPA-like"/>
    <property type="match status" value="1"/>
</dbReference>
<dbReference type="InterPro" id="IPR006315">
    <property type="entry name" value="OM_autotransptr_brl_dom"/>
</dbReference>
<reference evidence="8" key="2">
    <citation type="journal article" date="2024" name="Toxins">
        <title>Genome Sequence Analysis of Native Xenorhabdus Strains Isolated from Entomopathogenic Nematodes in Argentina.</title>
        <authorList>
            <person name="Palma L."/>
            <person name="Frizzo L."/>
            <person name="Kaiser S."/>
            <person name="Berry C."/>
            <person name="Caballero P."/>
            <person name="Bode H.B."/>
            <person name="Del Valle E.E."/>
        </authorList>
    </citation>
    <scope>NUCLEOTIDE SEQUENCE</scope>
    <source>
        <strain evidence="8">M</strain>
    </source>
</reference>
<gene>
    <name evidence="8" type="ORF">ID854_20490</name>
</gene>
<feature type="chain" id="PRO_5043666208" evidence="6">
    <location>
        <begin position="25"/>
        <end position="188"/>
    </location>
</feature>
<proteinExistence type="predicted"/>
<dbReference type="PANTHER" id="PTHR35892">
    <property type="entry name" value="OUTER MEMBRANE PROTEIN PAGN-RELATED"/>
    <property type="match status" value="1"/>
</dbReference>
<evidence type="ECO:0000256" key="3">
    <source>
        <dbReference type="ARBA" id="ARBA00022692"/>
    </source>
</evidence>
<dbReference type="InterPro" id="IPR011250">
    <property type="entry name" value="OMP/PagP_B-barrel"/>
</dbReference>
<dbReference type="GO" id="GO:0044384">
    <property type="term" value="C:host outer membrane"/>
    <property type="evidence" value="ECO:0007669"/>
    <property type="project" value="InterPro"/>
</dbReference>
<reference evidence="8" key="1">
    <citation type="submission" date="2020-09" db="EMBL/GenBank/DDBJ databases">
        <authorList>
            <person name="Palma L."/>
            <person name="Caballero P."/>
            <person name="Berry C."/>
            <person name="Del Valle E."/>
        </authorList>
    </citation>
    <scope>NUCLEOTIDE SEQUENCE</scope>
    <source>
        <strain evidence="8">M</strain>
    </source>
</reference>
<feature type="signal peptide" evidence="6">
    <location>
        <begin position="1"/>
        <end position="24"/>
    </location>
</feature>
<dbReference type="GO" id="GO:0009279">
    <property type="term" value="C:cell outer membrane"/>
    <property type="evidence" value="ECO:0007669"/>
    <property type="project" value="UniProtKB-SubCell"/>
</dbReference>
<dbReference type="GeneID" id="97125247"/>
<dbReference type="InterPro" id="IPR027385">
    <property type="entry name" value="Beta-barrel_OMP"/>
</dbReference>
<organism evidence="8">
    <name type="scientific">Xenorhabdus szentirmaii</name>
    <dbReference type="NCBI Taxonomy" id="290112"/>
    <lineage>
        <taxon>Bacteria</taxon>
        <taxon>Pseudomonadati</taxon>
        <taxon>Pseudomonadota</taxon>
        <taxon>Gammaproteobacteria</taxon>
        <taxon>Enterobacterales</taxon>
        <taxon>Morganellaceae</taxon>
        <taxon>Xenorhabdus</taxon>
    </lineage>
</organism>
<evidence type="ECO:0000256" key="6">
    <source>
        <dbReference type="SAM" id="SignalP"/>
    </source>
</evidence>
<dbReference type="EMBL" id="JACXBF010000529">
    <property type="protein sequence ID" value="MBD2802753.1"/>
    <property type="molecule type" value="Genomic_DNA"/>
</dbReference>